<evidence type="ECO:0000256" key="2">
    <source>
        <dbReference type="SAM" id="SignalP"/>
    </source>
</evidence>
<dbReference type="AlphaFoldDB" id="A0A0N5CH25"/>
<dbReference type="InterPro" id="IPR002413">
    <property type="entry name" value="V5_allergen-like"/>
</dbReference>
<dbReference type="PRINTS" id="PR00838">
    <property type="entry name" value="V5ALLERGEN"/>
</dbReference>
<dbReference type="WBParaSite" id="SPAL_0001714900.1">
    <property type="protein sequence ID" value="SPAL_0001714900.1"/>
    <property type="gene ID" value="SPAL_0001714900"/>
</dbReference>
<evidence type="ECO:0000313" key="4">
    <source>
        <dbReference type="Proteomes" id="UP000046392"/>
    </source>
</evidence>
<dbReference type="FunFam" id="3.40.33.10:FF:000002">
    <property type="entry name" value="Golgi-associated plant pathogenesis-related protein 1"/>
    <property type="match status" value="1"/>
</dbReference>
<evidence type="ECO:0000259" key="3">
    <source>
        <dbReference type="SMART" id="SM00198"/>
    </source>
</evidence>
<feature type="domain" description="SCP" evidence="3">
    <location>
        <begin position="255"/>
        <end position="391"/>
    </location>
</feature>
<dbReference type="PROSITE" id="PS01009">
    <property type="entry name" value="CRISP_1"/>
    <property type="match status" value="1"/>
</dbReference>
<dbReference type="InterPro" id="IPR018244">
    <property type="entry name" value="Allrgn_V5/Tpx1_CS"/>
</dbReference>
<dbReference type="InterPro" id="IPR014044">
    <property type="entry name" value="CAP_dom"/>
</dbReference>
<name>A0A0N5CH25_STREA</name>
<dbReference type="InterPro" id="IPR035940">
    <property type="entry name" value="CAP_sf"/>
</dbReference>
<dbReference type="SMART" id="SM00198">
    <property type="entry name" value="SCP"/>
    <property type="match status" value="1"/>
</dbReference>
<dbReference type="InterPro" id="IPR034113">
    <property type="entry name" value="SCP_GAPR1-like"/>
</dbReference>
<reference evidence="5" key="1">
    <citation type="submission" date="2017-02" db="UniProtKB">
        <authorList>
            <consortium name="WormBaseParasite"/>
        </authorList>
    </citation>
    <scope>IDENTIFICATION</scope>
</reference>
<sequence>MFVGLFLFPFVTFIILTLVDSTDYISKHDVINWIDESKEKNYGIDKQVEKILKRNDIGIGAFKIKRDTFSAINTTSTTPIIKNASIKVIEHNATLDSNLNVKLKAITSNKRKNRFNMIKLIQRKPAGKRRQTTKRKNKSKRRQTTKRKQATKYRTTPKKKLTTKRKTTSKKKLTTKRITTPKRKLNTKPKRKLTTKRRTTPKTTPKRKLTTKHITTSKKKSTTKRRTTPNKILTTTTVKTTTSSKKPSSGNEIDSLRRKYLDQTNKYRRLHGSPDLTNSQKLENLAQAYAEKLANEFSGQLIHDPDQTYGENLAYMPSTMIDDPVKLWYDEVKNYDFNNPGFGMNTGHFTQLVWKNTKEMGCGIGRINQKNNGFYYYIISCKYNPPGNYPNQFNENVLPKED</sequence>
<dbReference type="GO" id="GO:0005576">
    <property type="term" value="C:extracellular region"/>
    <property type="evidence" value="ECO:0007669"/>
    <property type="project" value="InterPro"/>
</dbReference>
<dbReference type="Pfam" id="PF00188">
    <property type="entry name" value="CAP"/>
    <property type="match status" value="1"/>
</dbReference>
<keyword evidence="2" id="KW-0732">Signal</keyword>
<evidence type="ECO:0000313" key="5">
    <source>
        <dbReference type="WBParaSite" id="SPAL_0001714900.1"/>
    </source>
</evidence>
<feature type="compositionally biased region" description="Low complexity" evidence="1">
    <location>
        <begin position="238"/>
        <end position="249"/>
    </location>
</feature>
<feature type="chain" id="PRO_5005895928" evidence="2">
    <location>
        <begin position="22"/>
        <end position="402"/>
    </location>
</feature>
<keyword evidence="4" id="KW-1185">Reference proteome</keyword>
<dbReference type="PANTHER" id="PTHR10334">
    <property type="entry name" value="CYSTEINE-RICH SECRETORY PROTEIN-RELATED"/>
    <property type="match status" value="1"/>
</dbReference>
<dbReference type="PRINTS" id="PR00837">
    <property type="entry name" value="V5TPXLIKE"/>
</dbReference>
<dbReference type="Gene3D" id="3.40.33.10">
    <property type="entry name" value="CAP"/>
    <property type="match status" value="1"/>
</dbReference>
<protein>
    <submittedName>
        <fullName evidence="5">SCP domain-containing protein</fullName>
    </submittedName>
</protein>
<evidence type="ECO:0000256" key="1">
    <source>
        <dbReference type="SAM" id="MobiDB-lite"/>
    </source>
</evidence>
<proteinExistence type="predicted"/>
<dbReference type="InterPro" id="IPR001283">
    <property type="entry name" value="CRISP-related"/>
</dbReference>
<dbReference type="SUPFAM" id="SSF55797">
    <property type="entry name" value="PR-1-like"/>
    <property type="match status" value="1"/>
</dbReference>
<organism evidence="4 5">
    <name type="scientific">Strongyloides papillosus</name>
    <name type="common">Intestinal threadworm</name>
    <dbReference type="NCBI Taxonomy" id="174720"/>
    <lineage>
        <taxon>Eukaryota</taxon>
        <taxon>Metazoa</taxon>
        <taxon>Ecdysozoa</taxon>
        <taxon>Nematoda</taxon>
        <taxon>Chromadorea</taxon>
        <taxon>Rhabditida</taxon>
        <taxon>Tylenchina</taxon>
        <taxon>Panagrolaimomorpha</taxon>
        <taxon>Strongyloidoidea</taxon>
        <taxon>Strongyloididae</taxon>
        <taxon>Strongyloides</taxon>
    </lineage>
</organism>
<feature type="region of interest" description="Disordered" evidence="1">
    <location>
        <begin position="121"/>
        <end position="226"/>
    </location>
</feature>
<dbReference type="CDD" id="cd05382">
    <property type="entry name" value="CAP_GAPR1-like"/>
    <property type="match status" value="1"/>
</dbReference>
<dbReference type="Proteomes" id="UP000046392">
    <property type="component" value="Unplaced"/>
</dbReference>
<accession>A0A0N5CH25</accession>
<feature type="signal peptide" evidence="2">
    <location>
        <begin position="1"/>
        <end position="21"/>
    </location>
</feature>
<feature type="region of interest" description="Disordered" evidence="1">
    <location>
        <begin position="238"/>
        <end position="257"/>
    </location>
</feature>